<reference evidence="2 3" key="1">
    <citation type="journal article" date="2015" name="Nature">
        <title>rRNA introns, odd ribosomes, and small enigmatic genomes across a large radiation of phyla.</title>
        <authorList>
            <person name="Brown C.T."/>
            <person name="Hug L.A."/>
            <person name="Thomas B.C."/>
            <person name="Sharon I."/>
            <person name="Castelle C.J."/>
            <person name="Singh A."/>
            <person name="Wilkins M.J."/>
            <person name="Williams K.H."/>
            <person name="Banfield J.F."/>
        </authorList>
    </citation>
    <scope>NUCLEOTIDE SEQUENCE [LARGE SCALE GENOMIC DNA]</scope>
</reference>
<dbReference type="Pfam" id="PF00753">
    <property type="entry name" value="Lactamase_B"/>
    <property type="match status" value="1"/>
</dbReference>
<evidence type="ECO:0000313" key="3">
    <source>
        <dbReference type="Proteomes" id="UP000033869"/>
    </source>
</evidence>
<dbReference type="Gene3D" id="3.60.15.10">
    <property type="entry name" value="Ribonuclease Z/Hydroxyacylglutathione hydrolase-like"/>
    <property type="match status" value="1"/>
</dbReference>
<dbReference type="InterPro" id="IPR035681">
    <property type="entry name" value="ComA-like_MBL"/>
</dbReference>
<organism evidence="2 3">
    <name type="scientific">candidate division CPR2 bacterium GW2011_GWC1_41_48</name>
    <dbReference type="NCBI Taxonomy" id="1618344"/>
    <lineage>
        <taxon>Bacteria</taxon>
        <taxon>Bacteria division CPR2</taxon>
    </lineage>
</organism>
<dbReference type="PANTHER" id="PTHR30619">
    <property type="entry name" value="DNA INTERNALIZATION/COMPETENCE PROTEIN COMEC/REC2"/>
    <property type="match status" value="1"/>
</dbReference>
<proteinExistence type="predicted"/>
<dbReference type="Proteomes" id="UP000033869">
    <property type="component" value="Unassembled WGS sequence"/>
</dbReference>
<evidence type="ECO:0000313" key="2">
    <source>
        <dbReference type="EMBL" id="KKS08584.1"/>
    </source>
</evidence>
<name>A0A0G0W6J8_UNCC2</name>
<dbReference type="CDD" id="cd07731">
    <property type="entry name" value="ComA-like_MBL-fold"/>
    <property type="match status" value="1"/>
</dbReference>
<dbReference type="SUPFAM" id="SSF56281">
    <property type="entry name" value="Metallo-hydrolase/oxidoreductase"/>
    <property type="match status" value="1"/>
</dbReference>
<dbReference type="InterPro" id="IPR052159">
    <property type="entry name" value="Competence_DNA_uptake"/>
</dbReference>
<accession>A0A0G0W6J8</accession>
<dbReference type="AlphaFoldDB" id="A0A0G0W6J8"/>
<evidence type="ECO:0000259" key="1">
    <source>
        <dbReference type="SMART" id="SM00849"/>
    </source>
</evidence>
<comment type="caution">
    <text evidence="2">The sequence shown here is derived from an EMBL/GenBank/DDBJ whole genome shotgun (WGS) entry which is preliminary data.</text>
</comment>
<dbReference type="EMBL" id="LCBL01000008">
    <property type="protein sequence ID" value="KKS08584.1"/>
    <property type="molecule type" value="Genomic_DNA"/>
</dbReference>
<dbReference type="SMART" id="SM00849">
    <property type="entry name" value="Lactamase_B"/>
    <property type="match status" value="1"/>
</dbReference>
<gene>
    <name evidence="2" type="ORF">UU65_C0008G0006</name>
</gene>
<dbReference type="InterPro" id="IPR001279">
    <property type="entry name" value="Metallo-B-lactamas"/>
</dbReference>
<dbReference type="InterPro" id="IPR036866">
    <property type="entry name" value="RibonucZ/Hydroxyglut_hydro"/>
</dbReference>
<dbReference type="PANTHER" id="PTHR30619:SF1">
    <property type="entry name" value="RECOMBINATION PROTEIN 2"/>
    <property type="match status" value="1"/>
</dbReference>
<protein>
    <submittedName>
        <fullName evidence="2">Internalization-related competence protein ComEC/Rec2 protein</fullName>
    </submittedName>
</protein>
<feature type="domain" description="Metallo-beta-lactamase" evidence="1">
    <location>
        <begin position="41"/>
        <end position="234"/>
    </location>
</feature>
<sequence length="267" mass="30237">MAKSKKKKIFYIAILLLLNAGLAYSLLIERSSYVLFANVGQGDASLIRTKENQIILIDGGPTSKILEILGRELPYWQRKIDLVVLTHPHSDHMNGLIDVIKKYEIGMILTNGVKSSESEFKEWERVIREKKVLTKTLVKGTKIILNNEDKIEVLWPQDPHFEEKEQNDSSLVLKLDTRGKDFLFTGDAGFEVLNKLFQVNAEVLKVPHHGSKSGLDKEVLEKINPKTAVIEVGENSYGHPASQIIDLLKLFKVKIFRTDEGTVRIGY</sequence>